<protein>
    <submittedName>
        <fullName evidence="2">Alpha/beta hydrolase</fullName>
    </submittedName>
</protein>
<dbReference type="EMBL" id="QFWX01000001">
    <property type="protein sequence ID" value="PXX93422.1"/>
    <property type="molecule type" value="Genomic_DNA"/>
</dbReference>
<dbReference type="InterPro" id="IPR000073">
    <property type="entry name" value="AB_hydrolase_1"/>
</dbReference>
<dbReference type="GO" id="GO:0016787">
    <property type="term" value="F:hydrolase activity"/>
    <property type="evidence" value="ECO:0007669"/>
    <property type="project" value="UniProtKB-KW"/>
</dbReference>
<dbReference type="AlphaFoldDB" id="A0A2V3ZPY4"/>
<dbReference type="Pfam" id="PF12697">
    <property type="entry name" value="Abhydrolase_6"/>
    <property type="match status" value="1"/>
</dbReference>
<organism evidence="2 3">
    <name type="scientific">Marinobacter vulgaris</name>
    <dbReference type="NCBI Taxonomy" id="1928331"/>
    <lineage>
        <taxon>Bacteria</taxon>
        <taxon>Pseudomonadati</taxon>
        <taxon>Pseudomonadota</taxon>
        <taxon>Gammaproteobacteria</taxon>
        <taxon>Pseudomonadales</taxon>
        <taxon>Marinobacteraceae</taxon>
        <taxon>Marinobacter</taxon>
    </lineage>
</organism>
<feature type="domain" description="AB hydrolase-1" evidence="1">
    <location>
        <begin position="4"/>
        <end position="235"/>
    </location>
</feature>
<dbReference type="OrthoDB" id="5290302at2"/>
<accession>A0A2V3ZPY4</accession>
<evidence type="ECO:0000313" key="2">
    <source>
        <dbReference type="EMBL" id="PXX93422.1"/>
    </source>
</evidence>
<dbReference type="SUPFAM" id="SSF53474">
    <property type="entry name" value="alpha/beta-Hydrolases"/>
    <property type="match status" value="1"/>
</dbReference>
<gene>
    <name evidence="2" type="ORF">DIT71_01045</name>
</gene>
<dbReference type="Gene3D" id="3.40.50.1820">
    <property type="entry name" value="alpha/beta hydrolase"/>
    <property type="match status" value="1"/>
</dbReference>
<dbReference type="InterPro" id="IPR029058">
    <property type="entry name" value="AB_hydrolase_fold"/>
</dbReference>
<evidence type="ECO:0000313" key="3">
    <source>
        <dbReference type="Proteomes" id="UP000253987"/>
    </source>
</evidence>
<dbReference type="RefSeq" id="WP_114611349.1">
    <property type="nucleotide sequence ID" value="NZ_QFWX01000001.1"/>
</dbReference>
<proteinExistence type="predicted"/>
<reference evidence="2 3" key="2">
    <citation type="submission" date="2018-06" db="EMBL/GenBank/DDBJ databases">
        <title>Marinobactersediminissp. nov, a moderately halophilic bacterium isolated from marine solar saltern.</title>
        <authorList>
            <person name="Zhang Y."/>
        </authorList>
    </citation>
    <scope>NUCLEOTIDE SEQUENCE [LARGE SCALE GENOMIC DNA]</scope>
    <source>
        <strain evidence="2 3">F01</strain>
    </source>
</reference>
<sequence>MHWILLRGLTREQSHWGEFPRLLADAFPEQHFHRVDLPGTGVHFNDPCPESIAAIRESVRHSVRHIPRPYSLLALSMGGMVALDWAQHALEGEIQNLVLINTSSGFSPPWHRMKPGAWPRIVRLLCRRELFDREADILRLSCNRPVSLQTMKHWYSIQRQRPVRRRTAWAQLKAAVAFRPLPDRPLTDALLLASEGDRIVHWKCSRVLEQRWQWTLKVHPSAGHDLPLDDPEWIIRQMKRWLPR</sequence>
<keyword evidence="2" id="KW-0378">Hydrolase</keyword>
<evidence type="ECO:0000259" key="1">
    <source>
        <dbReference type="Pfam" id="PF12697"/>
    </source>
</evidence>
<keyword evidence="3" id="KW-1185">Reference proteome</keyword>
<dbReference type="Proteomes" id="UP000253987">
    <property type="component" value="Unassembled WGS sequence"/>
</dbReference>
<reference evidence="3" key="1">
    <citation type="submission" date="2018-05" db="EMBL/GenBank/DDBJ databases">
        <authorList>
            <person name="Lu D."/>
        </authorList>
    </citation>
    <scope>NUCLEOTIDE SEQUENCE [LARGE SCALE GENOMIC DNA]</scope>
    <source>
        <strain evidence="3">F01</strain>
    </source>
</reference>
<comment type="caution">
    <text evidence="2">The sequence shown here is derived from an EMBL/GenBank/DDBJ whole genome shotgun (WGS) entry which is preliminary data.</text>
</comment>
<name>A0A2V3ZPY4_9GAMM</name>